<sequence>MTRAEITALVTALGDITTVLRDADPADKAELYRQLGLRLNYQPEPQRVRAEVDLSAHRGAIICVRGSTQTKTQPGPTLSASIPLL</sequence>
<name>A0ABW6VSC7_9ACTN</name>
<dbReference type="EMBL" id="JBIAZM010000002">
    <property type="protein sequence ID" value="MFF5198989.1"/>
    <property type="molecule type" value="Genomic_DNA"/>
</dbReference>
<evidence type="ECO:0000313" key="2">
    <source>
        <dbReference type="Proteomes" id="UP001602287"/>
    </source>
</evidence>
<dbReference type="RefSeq" id="WP_358135174.1">
    <property type="nucleotide sequence ID" value="NZ_JBEZDH010000004.1"/>
</dbReference>
<keyword evidence="2" id="KW-1185">Reference proteome</keyword>
<evidence type="ECO:0000313" key="1">
    <source>
        <dbReference type="EMBL" id="MFF5198989.1"/>
    </source>
</evidence>
<accession>A0ABW6VSC7</accession>
<comment type="caution">
    <text evidence="1">The sequence shown here is derived from an EMBL/GenBank/DDBJ whole genome shotgun (WGS) entry which is preliminary data.</text>
</comment>
<organism evidence="1 2">
    <name type="scientific">Micromonospora parva</name>
    <dbReference type="NCBI Taxonomy" id="1464048"/>
    <lineage>
        <taxon>Bacteria</taxon>
        <taxon>Bacillati</taxon>
        <taxon>Actinomycetota</taxon>
        <taxon>Actinomycetes</taxon>
        <taxon>Micromonosporales</taxon>
        <taxon>Micromonosporaceae</taxon>
        <taxon>Micromonospora</taxon>
    </lineage>
</organism>
<protein>
    <submittedName>
        <fullName evidence="1">Uncharacterized protein</fullName>
    </submittedName>
</protein>
<reference evidence="1 2" key="1">
    <citation type="submission" date="2024-10" db="EMBL/GenBank/DDBJ databases">
        <title>The Natural Products Discovery Center: Release of the First 8490 Sequenced Strains for Exploring Actinobacteria Biosynthetic Diversity.</title>
        <authorList>
            <person name="Kalkreuter E."/>
            <person name="Kautsar S.A."/>
            <person name="Yang D."/>
            <person name="Bader C.D."/>
            <person name="Teijaro C.N."/>
            <person name="Fluegel L."/>
            <person name="Davis C.M."/>
            <person name="Simpson J.R."/>
            <person name="Lauterbach L."/>
            <person name="Steele A.D."/>
            <person name="Gui C."/>
            <person name="Meng S."/>
            <person name="Li G."/>
            <person name="Viehrig K."/>
            <person name="Ye F."/>
            <person name="Su P."/>
            <person name="Kiefer A.F."/>
            <person name="Nichols A."/>
            <person name="Cepeda A.J."/>
            <person name="Yan W."/>
            <person name="Fan B."/>
            <person name="Jiang Y."/>
            <person name="Adhikari A."/>
            <person name="Zheng C.-J."/>
            <person name="Schuster L."/>
            <person name="Cowan T.M."/>
            <person name="Smanski M.J."/>
            <person name="Chevrette M.G."/>
            <person name="De Carvalho L.P.S."/>
            <person name="Shen B."/>
        </authorList>
    </citation>
    <scope>NUCLEOTIDE SEQUENCE [LARGE SCALE GENOMIC DNA]</scope>
    <source>
        <strain evidence="1 2">NPDC000140</strain>
    </source>
</reference>
<proteinExistence type="predicted"/>
<gene>
    <name evidence="1" type="ORF">ACFY3B_05205</name>
</gene>
<dbReference type="Proteomes" id="UP001602287">
    <property type="component" value="Unassembled WGS sequence"/>
</dbReference>